<dbReference type="eggNOG" id="ENOG50303CZ">
    <property type="taxonomic scope" value="Bacteria"/>
</dbReference>
<comment type="caution">
    <text evidence="3">The sequence shown here is derived from an EMBL/GenBank/DDBJ whole genome shotgun (WGS) entry which is preliminary data.</text>
</comment>
<organism evidence="3 4">
    <name type="scientific">Nonlabens tegetincola</name>
    <dbReference type="NCBI Taxonomy" id="323273"/>
    <lineage>
        <taxon>Bacteria</taxon>
        <taxon>Pseudomonadati</taxon>
        <taxon>Bacteroidota</taxon>
        <taxon>Flavobacteriia</taxon>
        <taxon>Flavobacteriales</taxon>
        <taxon>Flavobacteriaceae</taxon>
        <taxon>Nonlabens</taxon>
    </lineage>
</organism>
<name>A0A090Q2Z4_9FLAO</name>
<dbReference type="RefSeq" id="WP_042278999.1">
    <property type="nucleotide sequence ID" value="NZ_BBML01000005.1"/>
</dbReference>
<accession>A0A090Q2Z4</accession>
<evidence type="ECO:0000256" key="1">
    <source>
        <dbReference type="SAM" id="Phobius"/>
    </source>
</evidence>
<dbReference type="Proteomes" id="UP000029221">
    <property type="component" value="Unassembled WGS sequence"/>
</dbReference>
<keyword evidence="4" id="KW-1185">Reference proteome</keyword>
<feature type="chain" id="PRO_5001861484" evidence="2">
    <location>
        <begin position="20"/>
        <end position="254"/>
    </location>
</feature>
<feature type="signal peptide" evidence="2">
    <location>
        <begin position="1"/>
        <end position="19"/>
    </location>
</feature>
<reference evidence="3" key="1">
    <citation type="journal article" date="2014" name="Genome Announc.">
        <title>Draft Genome Sequences of Marine Flavobacterium Nonlabens Strains NR17, NR24, NR27, NR32, NR33, and Ara13.</title>
        <authorList>
            <person name="Nakanishi M."/>
            <person name="Meirelles P."/>
            <person name="Suzuki R."/>
            <person name="Takatani N."/>
            <person name="Mino S."/>
            <person name="Suda W."/>
            <person name="Oshima K."/>
            <person name="Hattori M."/>
            <person name="Ohkuma M."/>
            <person name="Hosokawa M."/>
            <person name="Miyashita K."/>
            <person name="Thompson F.L."/>
            <person name="Niwa A."/>
            <person name="Sawabe T."/>
            <person name="Sawabe T."/>
        </authorList>
    </citation>
    <scope>NUCLEOTIDE SEQUENCE [LARGE SCALE GENOMIC DNA]</scope>
    <source>
        <strain evidence="3">JCM 19294</strain>
    </source>
</reference>
<dbReference type="STRING" id="319236.BST91_02165"/>
<keyword evidence="1" id="KW-1133">Transmembrane helix</keyword>
<keyword evidence="2" id="KW-0732">Signal</keyword>
<gene>
    <name evidence="3" type="ORF">JCM19294_1436</name>
</gene>
<evidence type="ECO:0000256" key="2">
    <source>
        <dbReference type="SAM" id="SignalP"/>
    </source>
</evidence>
<evidence type="ECO:0000313" key="4">
    <source>
        <dbReference type="Proteomes" id="UP000029221"/>
    </source>
</evidence>
<protein>
    <submittedName>
        <fullName evidence="3">Uncharacterized protein</fullName>
    </submittedName>
</protein>
<keyword evidence="1" id="KW-0812">Transmembrane</keyword>
<dbReference type="AlphaFoldDB" id="A0A090Q2Z4"/>
<sequence length="254" mass="29953">MRKLIFVILALINSCLVYGQDIQDIIKDIELQPNKIIDTLDRNYDNREIKPKYYKEELSKIYDSAEFEYQRVQGSDSNIFRRFLSWVLEGLRDLFGFEISPLTAKIIEYTFYALIIGVVLYFSIRFLGTEKPSSLLGKSRSSDGPSVSLEDTHITDIDFNTLIKDSIAAADYRSAIRYQYLLSLKMLSERGIIEWDFQKTNSEYYREIQDQEKKTYFKRVSNWYDYVWYGEFSIDQSNYEKALEDFNLLKKASA</sequence>
<feature type="transmembrane region" description="Helical" evidence="1">
    <location>
        <begin position="109"/>
        <end position="128"/>
    </location>
</feature>
<dbReference type="EMBL" id="BBML01000005">
    <property type="protein sequence ID" value="GAK97390.1"/>
    <property type="molecule type" value="Genomic_DNA"/>
</dbReference>
<evidence type="ECO:0000313" key="3">
    <source>
        <dbReference type="EMBL" id="GAK97390.1"/>
    </source>
</evidence>
<proteinExistence type="predicted"/>
<keyword evidence="1" id="KW-0472">Membrane</keyword>